<feature type="compositionally biased region" description="Basic and acidic residues" evidence="4">
    <location>
        <begin position="441"/>
        <end position="467"/>
    </location>
</feature>
<evidence type="ECO:0000256" key="2">
    <source>
        <dbReference type="ARBA" id="ARBA00022946"/>
    </source>
</evidence>
<keyword evidence="2" id="KW-0809">Transit peptide</keyword>
<name>A0A6A6KAI1_HEVBR</name>
<proteinExistence type="inferred from homology"/>
<dbReference type="FunFam" id="3.30.70.80:FF:000001">
    <property type="entry name" value="Multiple organellar RNA editing factor"/>
    <property type="match status" value="1"/>
</dbReference>
<dbReference type="Proteomes" id="UP000467840">
    <property type="component" value="Chromosome 3"/>
</dbReference>
<gene>
    <name evidence="7" type="ORF">GH714_008670</name>
</gene>
<feature type="domain" description="MORF/ORRM1/DAG-like MORF" evidence="6">
    <location>
        <begin position="332"/>
        <end position="424"/>
    </location>
</feature>
<organism evidence="7 8">
    <name type="scientific">Hevea brasiliensis</name>
    <name type="common">Para rubber tree</name>
    <name type="synonym">Siphonia brasiliensis</name>
    <dbReference type="NCBI Taxonomy" id="3981"/>
    <lineage>
        <taxon>Eukaryota</taxon>
        <taxon>Viridiplantae</taxon>
        <taxon>Streptophyta</taxon>
        <taxon>Embryophyta</taxon>
        <taxon>Tracheophyta</taxon>
        <taxon>Spermatophyta</taxon>
        <taxon>Magnoliopsida</taxon>
        <taxon>eudicotyledons</taxon>
        <taxon>Gunneridae</taxon>
        <taxon>Pentapetalae</taxon>
        <taxon>rosids</taxon>
        <taxon>fabids</taxon>
        <taxon>Malpighiales</taxon>
        <taxon>Euphorbiaceae</taxon>
        <taxon>Crotonoideae</taxon>
        <taxon>Micrandreae</taxon>
        <taxon>Hevea</taxon>
    </lineage>
</organism>
<dbReference type="GO" id="GO:0042803">
    <property type="term" value="F:protein homodimerization activity"/>
    <property type="evidence" value="ECO:0007669"/>
    <property type="project" value="UniProtKB-ARBA"/>
</dbReference>
<feature type="domain" description="FBD" evidence="5">
    <location>
        <begin position="189"/>
        <end position="229"/>
    </location>
</feature>
<evidence type="ECO:0000259" key="6">
    <source>
        <dbReference type="Pfam" id="PF21864"/>
    </source>
</evidence>
<evidence type="ECO:0000313" key="7">
    <source>
        <dbReference type="EMBL" id="KAF2285881.1"/>
    </source>
</evidence>
<evidence type="ECO:0000256" key="1">
    <source>
        <dbReference type="ARBA" id="ARBA00022664"/>
    </source>
</evidence>
<feature type="compositionally biased region" description="Polar residues" evidence="4">
    <location>
        <begin position="468"/>
        <end position="477"/>
    </location>
</feature>
<comment type="similarity">
    <text evidence="3">Belongs to the MORF family.</text>
</comment>
<evidence type="ECO:0000256" key="4">
    <source>
        <dbReference type="SAM" id="MobiDB-lite"/>
    </source>
</evidence>
<dbReference type="Pfam" id="PF21864">
    <property type="entry name" value="MORF_dom"/>
    <property type="match status" value="1"/>
</dbReference>
<dbReference type="GO" id="GO:0006397">
    <property type="term" value="P:mRNA processing"/>
    <property type="evidence" value="ECO:0007669"/>
    <property type="project" value="UniProtKB-KW"/>
</dbReference>
<dbReference type="PANTHER" id="PTHR31346">
    <property type="entry name" value="MULTIPLE ORGANELLAR RNA EDITING FACTOR 2, CHLOROPLASTIC-RELATED-RELATED"/>
    <property type="match status" value="1"/>
</dbReference>
<dbReference type="GO" id="GO:0009507">
    <property type="term" value="C:chloroplast"/>
    <property type="evidence" value="ECO:0007669"/>
    <property type="project" value="TreeGrafter"/>
</dbReference>
<dbReference type="PANTHER" id="PTHR31346:SF3">
    <property type="entry name" value="MULTIPLE ORGANELLAR RNA EDITING FACTOR 9, CHLOROPLASTIC"/>
    <property type="match status" value="1"/>
</dbReference>
<evidence type="ECO:0000256" key="3">
    <source>
        <dbReference type="ARBA" id="ARBA00061096"/>
    </source>
</evidence>
<reference evidence="7 8" key="1">
    <citation type="journal article" date="2020" name="Mol. Plant">
        <title>The Chromosome-Based Rubber Tree Genome Provides New Insights into Spurge Genome Evolution and Rubber Biosynthesis.</title>
        <authorList>
            <person name="Liu J."/>
            <person name="Shi C."/>
            <person name="Shi C.C."/>
            <person name="Li W."/>
            <person name="Zhang Q.J."/>
            <person name="Zhang Y."/>
            <person name="Li K."/>
            <person name="Lu H.F."/>
            <person name="Shi C."/>
            <person name="Zhu S.T."/>
            <person name="Xiao Z.Y."/>
            <person name="Nan H."/>
            <person name="Yue Y."/>
            <person name="Zhu X.G."/>
            <person name="Wu Y."/>
            <person name="Hong X.N."/>
            <person name="Fan G.Y."/>
            <person name="Tong Y."/>
            <person name="Zhang D."/>
            <person name="Mao C.L."/>
            <person name="Liu Y.L."/>
            <person name="Hao S.J."/>
            <person name="Liu W.Q."/>
            <person name="Lv M.Q."/>
            <person name="Zhang H.B."/>
            <person name="Liu Y."/>
            <person name="Hu-Tang G.R."/>
            <person name="Wang J.P."/>
            <person name="Wang J.H."/>
            <person name="Sun Y.H."/>
            <person name="Ni S.B."/>
            <person name="Chen W.B."/>
            <person name="Zhang X.C."/>
            <person name="Jiao Y.N."/>
            <person name="Eichler E.E."/>
            <person name="Li G.H."/>
            <person name="Liu X."/>
            <person name="Gao L.Z."/>
        </authorList>
    </citation>
    <scope>NUCLEOTIDE SEQUENCE [LARGE SCALE GENOMIC DNA]</scope>
    <source>
        <strain evidence="8">cv. GT1</strain>
        <tissue evidence="7">Leaf</tissue>
    </source>
</reference>
<dbReference type="InterPro" id="IPR006566">
    <property type="entry name" value="FBD"/>
</dbReference>
<dbReference type="Pfam" id="PF08387">
    <property type="entry name" value="FBD"/>
    <property type="match status" value="1"/>
</dbReference>
<dbReference type="AlphaFoldDB" id="A0A6A6KAI1"/>
<feature type="region of interest" description="Disordered" evidence="4">
    <location>
        <begin position="437"/>
        <end position="477"/>
    </location>
</feature>
<protein>
    <submittedName>
        <fullName evidence="7">Uncharacterized protein</fullName>
    </submittedName>
</protein>
<accession>A0A6A6KAI1</accession>
<evidence type="ECO:0000259" key="5">
    <source>
        <dbReference type="Pfam" id="PF08387"/>
    </source>
</evidence>
<sequence>MEYCLIPDGFFVSEVNIMIKRLSIIQCSSNEMLRLDISTPNLLMLAIIGKYPGSASIRKATHLNDAQVSVSAISAHNTKGDALNSLLSGLNHCQSLTLSTWSIQVIPVESTWPQRLHVPLQKLTRLRLIVGISKKELPRLSCLLMSCPNLESLTLVLSGPMKIFGFDLPSPTTYNFEEETYWESQTQSFPCLKTSLKEIKIIGLMGIRNEVQMIMFLLKNATILEKVAFSLCAPDNLYYSPDEFINFGQNLKPYFSPQHSSQTKRKTLFFSSKPSLSSRLLLPPPFRVNSRTSLPACSLSITRAAANDGDYSLKRSSSNEQTETIMLPGCDYNHWLIVMEFPNDPAPTREQMIGTYLNILATVLGSMEEAKRNMSAFSTNTYTGFQCTVSEETSEKFKGLPGVLWMLPDSYIDVKNKDYGGDNYINGEIIRCKYPTYQPKQRKDSKYASKRCEIRRDGPPEQRRPRQDATQSESASA</sequence>
<dbReference type="GO" id="GO:0016554">
    <property type="term" value="P:cytidine to uridine editing"/>
    <property type="evidence" value="ECO:0007669"/>
    <property type="project" value="InterPro"/>
</dbReference>
<keyword evidence="1" id="KW-0507">mRNA processing</keyword>
<comment type="caution">
    <text evidence="7">The sequence shown here is derived from an EMBL/GenBank/DDBJ whole genome shotgun (WGS) entry which is preliminary data.</text>
</comment>
<dbReference type="EMBL" id="JAAGAX010000017">
    <property type="protein sequence ID" value="KAF2285881.1"/>
    <property type="molecule type" value="Genomic_DNA"/>
</dbReference>
<keyword evidence="8" id="KW-1185">Reference proteome</keyword>
<evidence type="ECO:0000313" key="8">
    <source>
        <dbReference type="Proteomes" id="UP000467840"/>
    </source>
</evidence>
<dbReference type="InterPro" id="IPR039206">
    <property type="entry name" value="MORF/ORRM1/DAG-like"/>
</dbReference>
<dbReference type="GO" id="GO:1900865">
    <property type="term" value="P:chloroplast RNA modification"/>
    <property type="evidence" value="ECO:0007669"/>
    <property type="project" value="TreeGrafter"/>
</dbReference>
<dbReference type="InterPro" id="IPR054059">
    <property type="entry name" value="MORF/ORRM1/DAG-like_MORF"/>
</dbReference>